<sequence>MYDSLIFIPMCKVIMSKQEASGSEKEQVKWSDKMDYAYIKAMIKQQEIGNRVNGSFTLTAYAQMVEELNTKHQMNITKSHLKNRYKILKKHFSQWYDLFRGISLSGFSWNSTTQLIEAEEEEWDNLINSKPEAALLRTKKIANFDDMLVLFARDRASGAHAETAKERNDRLNKNEKNSKVDDLLANNEIHLENEYVDLDDDIQGVIPTPFSQGQSSGAKKCKSKKRKFEEEEEDFNSKIMKSVDNVAGAIREGNVIFDRAYHREYTGDEIYRELELVGLEPHELPRALNFLAANQAKARTLFNCPLQILMSVLKDMMGARD</sequence>
<feature type="domain" description="Myb/SANT-like" evidence="1">
    <location>
        <begin position="29"/>
        <end position="125"/>
    </location>
</feature>
<name>A0A9R1UWZ8_LACSA</name>
<evidence type="ECO:0000313" key="2">
    <source>
        <dbReference type="EMBL" id="KAJ0194261.1"/>
    </source>
</evidence>
<dbReference type="Proteomes" id="UP000235145">
    <property type="component" value="Unassembled WGS sequence"/>
</dbReference>
<reference evidence="2 3" key="1">
    <citation type="journal article" date="2017" name="Nat. Commun.">
        <title>Genome assembly with in vitro proximity ligation data and whole-genome triplication in lettuce.</title>
        <authorList>
            <person name="Reyes-Chin-Wo S."/>
            <person name="Wang Z."/>
            <person name="Yang X."/>
            <person name="Kozik A."/>
            <person name="Arikit S."/>
            <person name="Song C."/>
            <person name="Xia L."/>
            <person name="Froenicke L."/>
            <person name="Lavelle D.O."/>
            <person name="Truco M.J."/>
            <person name="Xia R."/>
            <person name="Zhu S."/>
            <person name="Xu C."/>
            <person name="Xu H."/>
            <person name="Xu X."/>
            <person name="Cox K."/>
            <person name="Korf I."/>
            <person name="Meyers B.C."/>
            <person name="Michelmore R.W."/>
        </authorList>
    </citation>
    <scope>NUCLEOTIDE SEQUENCE [LARGE SCALE GENOMIC DNA]</scope>
    <source>
        <strain evidence="3">cv. Salinas</strain>
        <tissue evidence="2">Seedlings</tissue>
    </source>
</reference>
<evidence type="ECO:0000313" key="3">
    <source>
        <dbReference type="Proteomes" id="UP000235145"/>
    </source>
</evidence>
<accession>A0A9R1UWZ8</accession>
<organism evidence="2 3">
    <name type="scientific">Lactuca sativa</name>
    <name type="common">Garden lettuce</name>
    <dbReference type="NCBI Taxonomy" id="4236"/>
    <lineage>
        <taxon>Eukaryota</taxon>
        <taxon>Viridiplantae</taxon>
        <taxon>Streptophyta</taxon>
        <taxon>Embryophyta</taxon>
        <taxon>Tracheophyta</taxon>
        <taxon>Spermatophyta</taxon>
        <taxon>Magnoliopsida</taxon>
        <taxon>eudicotyledons</taxon>
        <taxon>Gunneridae</taxon>
        <taxon>Pentapetalae</taxon>
        <taxon>asterids</taxon>
        <taxon>campanulids</taxon>
        <taxon>Asterales</taxon>
        <taxon>Asteraceae</taxon>
        <taxon>Cichorioideae</taxon>
        <taxon>Cichorieae</taxon>
        <taxon>Lactucinae</taxon>
        <taxon>Lactuca</taxon>
    </lineage>
</organism>
<proteinExistence type="predicted"/>
<comment type="caution">
    <text evidence="2">The sequence shown here is derived from an EMBL/GenBank/DDBJ whole genome shotgun (WGS) entry which is preliminary data.</text>
</comment>
<evidence type="ECO:0000259" key="1">
    <source>
        <dbReference type="Pfam" id="PF12776"/>
    </source>
</evidence>
<dbReference type="PANTHER" id="PTHR46929">
    <property type="entry name" value="EXPRESSED PROTEIN"/>
    <property type="match status" value="1"/>
</dbReference>
<dbReference type="InterPro" id="IPR024752">
    <property type="entry name" value="Myb/SANT-like_dom"/>
</dbReference>
<dbReference type="EMBL" id="NBSK02000008">
    <property type="protein sequence ID" value="KAJ0194261.1"/>
    <property type="molecule type" value="Genomic_DNA"/>
</dbReference>
<dbReference type="PANTHER" id="PTHR46929:SF4">
    <property type="entry name" value="MYB_SANT-LIKE DOMAIN-CONTAINING PROTEIN"/>
    <property type="match status" value="1"/>
</dbReference>
<dbReference type="Pfam" id="PF12776">
    <property type="entry name" value="Myb_DNA-bind_3"/>
    <property type="match status" value="1"/>
</dbReference>
<gene>
    <name evidence="2" type="ORF">LSAT_V11C800437710</name>
</gene>
<dbReference type="AlphaFoldDB" id="A0A9R1UWZ8"/>
<keyword evidence="3" id="KW-1185">Reference proteome</keyword>
<protein>
    <recommendedName>
        <fullName evidence="1">Myb/SANT-like domain-containing protein</fullName>
    </recommendedName>
</protein>